<protein>
    <submittedName>
        <fullName evidence="1">23S rRNA (Adenine(2058)-N(6))-methyltransferase Erm(C)</fullName>
    </submittedName>
</protein>
<sequence length="25" mass="2967">GIDDLNNISFEQFLSLFNSYKLFNK</sequence>
<dbReference type="InterPro" id="IPR023165">
    <property type="entry name" value="rRNA_Ade_diMease-like_C"/>
</dbReference>
<reference evidence="1 2" key="1">
    <citation type="submission" date="2023-10" db="EMBL/GenBank/DDBJ databases">
        <title>Virgibacillus soli CC-YMP-6 genome.</title>
        <authorList>
            <person name="Miliotis G."/>
            <person name="Sengupta P."/>
            <person name="Hameed A."/>
            <person name="Chuvochina M."/>
            <person name="Mcdonagh F."/>
            <person name="Simpson A.C."/>
            <person name="Singh N.K."/>
            <person name="Rekha P.D."/>
            <person name="Raman K."/>
            <person name="Hugenholtz P."/>
            <person name="Venkateswaran K."/>
        </authorList>
    </citation>
    <scope>NUCLEOTIDE SEQUENCE [LARGE SCALE GENOMIC DNA]</scope>
    <source>
        <strain evidence="1 2">CC-YMP-6</strain>
    </source>
</reference>
<name>A0ABU5CXU7_9BACI</name>
<comment type="caution">
    <text evidence="1">The sequence shown here is derived from an EMBL/GenBank/DDBJ whole genome shotgun (WGS) entry which is preliminary data.</text>
</comment>
<evidence type="ECO:0000313" key="1">
    <source>
        <dbReference type="EMBL" id="MDY0410699.1"/>
    </source>
</evidence>
<keyword evidence="2" id="KW-1185">Reference proteome</keyword>
<gene>
    <name evidence="1" type="ORF">RWD45_21885</name>
</gene>
<dbReference type="EMBL" id="JAWDIQ010000007">
    <property type="protein sequence ID" value="MDY0410699.1"/>
    <property type="molecule type" value="Genomic_DNA"/>
</dbReference>
<proteinExistence type="predicted"/>
<dbReference type="Proteomes" id="UP001275315">
    <property type="component" value="Unassembled WGS sequence"/>
</dbReference>
<organism evidence="1 2">
    <name type="scientific">Paracerasibacillus soli</name>
    <dbReference type="NCBI Taxonomy" id="480284"/>
    <lineage>
        <taxon>Bacteria</taxon>
        <taxon>Bacillati</taxon>
        <taxon>Bacillota</taxon>
        <taxon>Bacilli</taxon>
        <taxon>Bacillales</taxon>
        <taxon>Bacillaceae</taxon>
        <taxon>Paracerasibacillus</taxon>
    </lineage>
</organism>
<accession>A0ABU5CXU7</accession>
<evidence type="ECO:0000313" key="2">
    <source>
        <dbReference type="Proteomes" id="UP001275315"/>
    </source>
</evidence>
<dbReference type="Gene3D" id="1.10.8.100">
    <property type="entry name" value="Ribosomal RNA adenine dimethylase-like, domain 2"/>
    <property type="match status" value="1"/>
</dbReference>
<feature type="non-terminal residue" evidence="1">
    <location>
        <position position="1"/>
    </location>
</feature>